<comment type="caution">
    <text evidence="9">The sequence shown here is derived from an EMBL/GenBank/DDBJ whole genome shotgun (WGS) entry which is preliminary data.</text>
</comment>
<keyword evidence="3 7" id="KW-0641">Proline biosynthesis</keyword>
<evidence type="ECO:0000259" key="8">
    <source>
        <dbReference type="Pfam" id="PF00171"/>
    </source>
</evidence>
<dbReference type="Gene3D" id="3.40.309.10">
    <property type="entry name" value="Aldehyde Dehydrogenase, Chain A, domain 2"/>
    <property type="match status" value="1"/>
</dbReference>
<keyword evidence="4 7" id="KW-0521">NADP</keyword>
<evidence type="ECO:0000256" key="2">
    <source>
        <dbReference type="ARBA" id="ARBA00022605"/>
    </source>
</evidence>
<dbReference type="PANTHER" id="PTHR11063:SF8">
    <property type="entry name" value="DELTA-1-PYRROLINE-5-CARBOXYLATE SYNTHASE"/>
    <property type="match status" value="1"/>
</dbReference>
<evidence type="ECO:0000256" key="6">
    <source>
        <dbReference type="ARBA" id="ARBA00049024"/>
    </source>
</evidence>
<dbReference type="InterPro" id="IPR016163">
    <property type="entry name" value="Ald_DH_C"/>
</dbReference>
<evidence type="ECO:0000256" key="4">
    <source>
        <dbReference type="ARBA" id="ARBA00022857"/>
    </source>
</evidence>
<keyword evidence="10" id="KW-1185">Reference proteome</keyword>
<organism evidence="9 10">
    <name type="scientific">Alcaligenes endophyticus</name>
    <dbReference type="NCBI Taxonomy" id="1929088"/>
    <lineage>
        <taxon>Bacteria</taxon>
        <taxon>Pseudomonadati</taxon>
        <taxon>Pseudomonadota</taxon>
        <taxon>Betaproteobacteria</taxon>
        <taxon>Burkholderiales</taxon>
        <taxon>Alcaligenaceae</taxon>
        <taxon>Alcaligenes</taxon>
    </lineage>
</organism>
<dbReference type="InterPro" id="IPR016162">
    <property type="entry name" value="Ald_DH_N"/>
</dbReference>
<proteinExistence type="inferred from homology"/>
<accession>A0ABT8EHV4</accession>
<dbReference type="NCBIfam" id="NF001221">
    <property type="entry name" value="PRK00197.1"/>
    <property type="match status" value="1"/>
</dbReference>
<dbReference type="PROSITE" id="PS01223">
    <property type="entry name" value="PROA"/>
    <property type="match status" value="1"/>
</dbReference>
<comment type="similarity">
    <text evidence="7">Belongs to the gamma-glutamyl phosphate reductase family.</text>
</comment>
<dbReference type="SUPFAM" id="SSF53720">
    <property type="entry name" value="ALDH-like"/>
    <property type="match status" value="1"/>
</dbReference>
<evidence type="ECO:0000256" key="1">
    <source>
        <dbReference type="ARBA" id="ARBA00004985"/>
    </source>
</evidence>
<comment type="function">
    <text evidence="7">Catalyzes the NADPH-dependent reduction of L-glutamate 5-phosphate into L-glutamate 5-semialdehyde and phosphate. The product spontaneously undergoes cyclization to form 1-pyrroline-5-carboxylate.</text>
</comment>
<dbReference type="InterPro" id="IPR015590">
    <property type="entry name" value="Aldehyde_DH_dom"/>
</dbReference>
<dbReference type="EC" id="1.2.1.41" evidence="7"/>
<evidence type="ECO:0000256" key="5">
    <source>
        <dbReference type="ARBA" id="ARBA00023002"/>
    </source>
</evidence>
<comment type="catalytic activity">
    <reaction evidence="6 7">
        <text>L-glutamate 5-semialdehyde + phosphate + NADP(+) = L-glutamyl 5-phosphate + NADPH + H(+)</text>
        <dbReference type="Rhea" id="RHEA:19541"/>
        <dbReference type="ChEBI" id="CHEBI:15378"/>
        <dbReference type="ChEBI" id="CHEBI:43474"/>
        <dbReference type="ChEBI" id="CHEBI:57783"/>
        <dbReference type="ChEBI" id="CHEBI:58066"/>
        <dbReference type="ChEBI" id="CHEBI:58274"/>
        <dbReference type="ChEBI" id="CHEBI:58349"/>
        <dbReference type="EC" id="1.2.1.41"/>
    </reaction>
</comment>
<reference evidence="9" key="1">
    <citation type="submission" date="2021-11" db="EMBL/GenBank/DDBJ databases">
        <title>Draft genome sequence of Alcaligenes endophyticus type strain CCUG 75668T.</title>
        <authorList>
            <person name="Salva-Serra F."/>
            <person name="Duran R.E."/>
            <person name="Seeger M."/>
            <person name="Moore E.R.B."/>
            <person name="Jaen-Luchoro D."/>
        </authorList>
    </citation>
    <scope>NUCLEOTIDE SEQUENCE</scope>
    <source>
        <strain evidence="9">CCUG 75668</strain>
    </source>
</reference>
<evidence type="ECO:0000256" key="3">
    <source>
        <dbReference type="ARBA" id="ARBA00022650"/>
    </source>
</evidence>
<keyword evidence="7" id="KW-0963">Cytoplasm</keyword>
<keyword evidence="5 7" id="KW-0560">Oxidoreductase</keyword>
<dbReference type="HAMAP" id="MF_00412">
    <property type="entry name" value="ProA"/>
    <property type="match status" value="1"/>
</dbReference>
<dbReference type="EMBL" id="JAJHNU010000001">
    <property type="protein sequence ID" value="MDN4120867.1"/>
    <property type="molecule type" value="Genomic_DNA"/>
</dbReference>
<name>A0ABT8EHV4_9BURK</name>
<comment type="pathway">
    <text evidence="1 7">Amino-acid biosynthesis; L-proline biosynthesis; L-glutamate 5-semialdehyde from L-glutamate: step 2/2.</text>
</comment>
<sequence length="436" mass="46792">MKPISTTTTATASTETQDLTQLMQQLGQQATAAARQLRSASGKAKALALRLMADALTEQKTILQTANELDLQAARAKNLEPAMLERLALSDKAIATMAAGLRQIADMDDPVGQVSQTRSRPNGMQVAQMRVPLGVIGIIYESRPNVTIDAAALCLKSGNATILRGGSEAIHSNLALAAIISQCLAKAGLPEHAVQVVPSTDRAAVGLLVTMTDYVDVIVPRGGKSLIERLSQEATVPLIKHLDGNCHVYVDQHAELDKAHAITLNAKTYRYGICGTMETLLVHHQIAPAFLPAVAQALQAKGVELRGCERSQALVEYIQPASQEDWETEYLAPILAIRIVDDIHQAIEHIGLYSSQHTEAIVTENLSAARQFQIEVDSSSVMVNLPTCFADGFEYGLGAEIGISTNRLHARGPVGLEGLTTYKWVLQGDGQLRGEA</sequence>
<dbReference type="RefSeq" id="WP_266125036.1">
    <property type="nucleotide sequence ID" value="NZ_JAJHNU010000001.1"/>
</dbReference>
<comment type="subcellular location">
    <subcellularLocation>
        <location evidence="7">Cytoplasm</location>
    </subcellularLocation>
</comment>
<feature type="domain" description="Aldehyde dehydrogenase" evidence="8">
    <location>
        <begin position="23"/>
        <end position="300"/>
    </location>
</feature>
<dbReference type="InterPro" id="IPR000965">
    <property type="entry name" value="GPR_dom"/>
</dbReference>
<dbReference type="Pfam" id="PF00171">
    <property type="entry name" value="Aldedh"/>
    <property type="match status" value="1"/>
</dbReference>
<dbReference type="CDD" id="cd07079">
    <property type="entry name" value="ALDH_F18-19_ProA-GPR"/>
    <property type="match status" value="1"/>
</dbReference>
<keyword evidence="2 7" id="KW-0028">Amino-acid biosynthesis</keyword>
<dbReference type="PIRSF" id="PIRSF000151">
    <property type="entry name" value="GPR"/>
    <property type="match status" value="1"/>
</dbReference>
<dbReference type="InterPro" id="IPR020593">
    <property type="entry name" value="G-glutamylP_reductase_CS"/>
</dbReference>
<dbReference type="GO" id="GO:0004350">
    <property type="term" value="F:glutamate-5-semialdehyde dehydrogenase activity"/>
    <property type="evidence" value="ECO:0007669"/>
    <property type="project" value="UniProtKB-EC"/>
</dbReference>
<dbReference type="PANTHER" id="PTHR11063">
    <property type="entry name" value="GLUTAMATE SEMIALDEHYDE DEHYDROGENASE"/>
    <property type="match status" value="1"/>
</dbReference>
<dbReference type="NCBIfam" id="TIGR00407">
    <property type="entry name" value="proA"/>
    <property type="match status" value="1"/>
</dbReference>
<dbReference type="InterPro" id="IPR016161">
    <property type="entry name" value="Ald_DH/histidinol_DH"/>
</dbReference>
<dbReference type="Proteomes" id="UP001168613">
    <property type="component" value="Unassembled WGS sequence"/>
</dbReference>
<evidence type="ECO:0000313" key="9">
    <source>
        <dbReference type="EMBL" id="MDN4120867.1"/>
    </source>
</evidence>
<evidence type="ECO:0000256" key="7">
    <source>
        <dbReference type="HAMAP-Rule" id="MF_00412"/>
    </source>
</evidence>
<dbReference type="Gene3D" id="3.40.605.10">
    <property type="entry name" value="Aldehyde Dehydrogenase, Chain A, domain 1"/>
    <property type="match status" value="1"/>
</dbReference>
<gene>
    <name evidence="7" type="primary">proA</name>
    <name evidence="9" type="ORF">LMS43_06175</name>
</gene>
<protein>
    <recommendedName>
        <fullName evidence="7">Gamma-glutamyl phosphate reductase</fullName>
        <shortName evidence="7">GPR</shortName>
        <ecNumber evidence="7">1.2.1.41</ecNumber>
    </recommendedName>
    <alternativeName>
        <fullName evidence="7">Glutamate-5-semialdehyde dehydrogenase</fullName>
    </alternativeName>
    <alternativeName>
        <fullName evidence="7">Glutamyl-gamma-semialdehyde dehydrogenase</fullName>
        <shortName evidence="7">GSA dehydrogenase</shortName>
    </alternativeName>
</protein>
<dbReference type="InterPro" id="IPR012134">
    <property type="entry name" value="Glu-5-SA_DH"/>
</dbReference>
<evidence type="ECO:0000313" key="10">
    <source>
        <dbReference type="Proteomes" id="UP001168613"/>
    </source>
</evidence>